<keyword evidence="2" id="KW-1185">Reference proteome</keyword>
<gene>
    <name evidence="1" type="ORF">AJ78_07123</name>
</gene>
<dbReference type="AlphaFoldDB" id="A0A1J9QAQ5"/>
<comment type="caution">
    <text evidence="1">The sequence shown here is derived from an EMBL/GenBank/DDBJ whole genome shotgun (WGS) entry which is preliminary data.</text>
</comment>
<evidence type="ECO:0000313" key="2">
    <source>
        <dbReference type="Proteomes" id="UP000182235"/>
    </source>
</evidence>
<proteinExistence type="predicted"/>
<protein>
    <submittedName>
        <fullName evidence="1">Uncharacterized protein</fullName>
    </submittedName>
</protein>
<name>A0A1J9QAQ5_9EURO</name>
<reference evidence="1 2" key="1">
    <citation type="submission" date="2015-07" db="EMBL/GenBank/DDBJ databases">
        <title>Emmonsia species relationships and genome sequence.</title>
        <authorList>
            <consortium name="The Broad Institute Genomics Platform"/>
            <person name="Cuomo C.A."/>
            <person name="Munoz J.F."/>
            <person name="Imamovic A."/>
            <person name="Priest M.E."/>
            <person name="Young S."/>
            <person name="Clay O.K."/>
            <person name="McEwen J.G."/>
        </authorList>
    </citation>
    <scope>NUCLEOTIDE SEQUENCE [LARGE SCALE GENOMIC DNA]</scope>
    <source>
        <strain evidence="1 2">UAMH 9510</strain>
    </source>
</reference>
<accession>A0A1J9QAQ5</accession>
<sequence>MSRLQFAPVNWSLVWVGPVGLREQLAREEAQLSLSCFRLSVGSYHMHTLPLFFLISPSSRSYIGISSFFAYPRSFRLLFTTITACIGHKVRAYFDNNAVKTASQSLRIQPLDQLQTPTWAGPLLRVVRMPALPRTRVHQILVLLVENGMVFSMAIC</sequence>
<dbReference type="EMBL" id="LGRN01000429">
    <property type="protein sequence ID" value="OJD12253.1"/>
    <property type="molecule type" value="Genomic_DNA"/>
</dbReference>
<dbReference type="VEuPathDB" id="FungiDB:AJ78_07123"/>
<dbReference type="Proteomes" id="UP000182235">
    <property type="component" value="Unassembled WGS sequence"/>
</dbReference>
<organism evidence="1 2">
    <name type="scientific">Emergomyces pasteurianus Ep9510</name>
    <dbReference type="NCBI Taxonomy" id="1447872"/>
    <lineage>
        <taxon>Eukaryota</taxon>
        <taxon>Fungi</taxon>
        <taxon>Dikarya</taxon>
        <taxon>Ascomycota</taxon>
        <taxon>Pezizomycotina</taxon>
        <taxon>Eurotiomycetes</taxon>
        <taxon>Eurotiomycetidae</taxon>
        <taxon>Onygenales</taxon>
        <taxon>Ajellomycetaceae</taxon>
        <taxon>Emergomyces</taxon>
    </lineage>
</organism>
<evidence type="ECO:0000313" key="1">
    <source>
        <dbReference type="EMBL" id="OJD12253.1"/>
    </source>
</evidence>